<gene>
    <name evidence="2" type="ORF">NX774_21320</name>
</gene>
<proteinExistence type="predicted"/>
<sequence length="136" mass="15176">MDERNERTFLGTGWTFPPRFDNASMHLLLSSGEANINQSIDLLLGTPRGSRSLQPDIGSDLARYVFRRLDATMAEEIVQSVKTTLLNGEPRITVDKVDVSSPDGTIVYIAVTYHIRTTNTRHNHVFPFSLAEGTNL</sequence>
<dbReference type="Gene3D" id="3.10.450.40">
    <property type="match status" value="1"/>
</dbReference>
<feature type="domain" description="IraD/Gp25-like" evidence="1">
    <location>
        <begin position="31"/>
        <end position="119"/>
    </location>
</feature>
<protein>
    <submittedName>
        <fullName evidence="2">GPW/gp25 family protein</fullName>
    </submittedName>
</protein>
<organism evidence="2 3">
    <name type="scientific">Massilia agilis</name>
    <dbReference type="NCBI Taxonomy" id="1811226"/>
    <lineage>
        <taxon>Bacteria</taxon>
        <taxon>Pseudomonadati</taxon>
        <taxon>Pseudomonadota</taxon>
        <taxon>Betaproteobacteria</taxon>
        <taxon>Burkholderiales</taxon>
        <taxon>Oxalobacteraceae</taxon>
        <taxon>Telluria group</taxon>
        <taxon>Massilia</taxon>
    </lineage>
</organism>
<name>A0ABT2DJ41_9BURK</name>
<dbReference type="Pfam" id="PF04965">
    <property type="entry name" value="GPW_gp25"/>
    <property type="match status" value="1"/>
</dbReference>
<dbReference type="RefSeq" id="WP_258824294.1">
    <property type="nucleotide sequence ID" value="NZ_JANUHB010000006.1"/>
</dbReference>
<comment type="caution">
    <text evidence="2">The sequence shown here is derived from an EMBL/GenBank/DDBJ whole genome shotgun (WGS) entry which is preliminary data.</text>
</comment>
<dbReference type="InterPro" id="IPR007048">
    <property type="entry name" value="IraD/Gp25-like"/>
</dbReference>
<reference evidence="2 3" key="1">
    <citation type="submission" date="2022-08" db="EMBL/GenBank/DDBJ databases">
        <title>Reclassification of Massilia species as members of the genera Telluria, Duganella, Pseudoduganella, Mokoshia gen. nov. and Zemynaea gen. nov. using orthogonal and non-orthogonal genome-based approaches.</title>
        <authorList>
            <person name="Bowman J.P."/>
        </authorList>
    </citation>
    <scope>NUCLEOTIDE SEQUENCE [LARGE SCALE GENOMIC DNA]</scope>
    <source>
        <strain evidence="2 3">JCM 31605</strain>
    </source>
</reference>
<evidence type="ECO:0000259" key="1">
    <source>
        <dbReference type="Pfam" id="PF04965"/>
    </source>
</evidence>
<dbReference type="Proteomes" id="UP001206126">
    <property type="component" value="Unassembled WGS sequence"/>
</dbReference>
<dbReference type="SUPFAM" id="SSF160719">
    <property type="entry name" value="gpW/gp25-like"/>
    <property type="match status" value="1"/>
</dbReference>
<accession>A0ABT2DJ41</accession>
<evidence type="ECO:0000313" key="2">
    <source>
        <dbReference type="EMBL" id="MCS0810468.1"/>
    </source>
</evidence>
<evidence type="ECO:0000313" key="3">
    <source>
        <dbReference type="Proteomes" id="UP001206126"/>
    </source>
</evidence>
<dbReference type="EMBL" id="JANUHB010000006">
    <property type="protein sequence ID" value="MCS0810468.1"/>
    <property type="molecule type" value="Genomic_DNA"/>
</dbReference>
<keyword evidence="3" id="KW-1185">Reference proteome</keyword>